<dbReference type="AlphaFoldDB" id="A0A8W8P4I1"/>
<protein>
    <submittedName>
        <fullName evidence="2">Uncharacterized protein</fullName>
    </submittedName>
</protein>
<evidence type="ECO:0000313" key="3">
    <source>
        <dbReference type="Proteomes" id="UP000005408"/>
    </source>
</evidence>
<sequence>MNAILPNLLSDEIPLPSPKEQIEIRRISDPPECRTIRKPISVETGSIRYLGYKAAKCFQHFHYIYNLTRNCKSRVEEFQNNNDTTNTMPKGVIIKIGIVGKFTDDNLNLVSKCKGKRKLSDDNQTWQAIPFLCFQNDLSLELALKMLSKESACHRILIKSDIDCDELDIKDDHIIVLNQNKERIQEIITTCLEVPLHHMLQRWKESLKTKSSTRVVLKLIDEIEDISKQMVLEKPKDPTVVSVETSVGTNCIVPDDVKTYLFRKLEVLSFGIWRNATFKVFVTKDTDENRLNVRLMRINQSFFEKYHLEIEKSRFVEKWTMKQGDHILSILPNKEAINRGTLGGFVSKNDNEKMIYALTCGHFFESTNQSAYVDFSHKYQEVGKCVFTTKEKACDAAAIEIKDSFINKCDVAFRREDKKKTNAKVYTQSLQNVHFVHKIGAETGVTNGTIASSEYYDKEVNAENKDYVFLVEGTNGNFSSEGDSGSLVFARPKTGTQTYVNVLGLVYATKHKISDKDTADTESLRSDESQSEEKGTKNDHVTDKPRSKTTSNKGVDNSCAIHANEGHSFTCCCRISTALTLFEENQGEGFKVSFKDDLSSSSSQSSNSDDSNEEAIE</sequence>
<name>A0A8W8P4I1_MAGGI</name>
<dbReference type="Proteomes" id="UP000005408">
    <property type="component" value="Unassembled WGS sequence"/>
</dbReference>
<feature type="region of interest" description="Disordered" evidence="1">
    <location>
        <begin position="516"/>
        <end position="557"/>
    </location>
</feature>
<evidence type="ECO:0000256" key="1">
    <source>
        <dbReference type="SAM" id="MobiDB-lite"/>
    </source>
</evidence>
<proteinExistence type="predicted"/>
<evidence type="ECO:0000313" key="2">
    <source>
        <dbReference type="EnsemblMetazoa" id="G9012.1:cds"/>
    </source>
</evidence>
<reference evidence="2" key="1">
    <citation type="submission" date="2022-08" db="UniProtKB">
        <authorList>
            <consortium name="EnsemblMetazoa"/>
        </authorList>
    </citation>
    <scope>IDENTIFICATION</scope>
    <source>
        <strain evidence="2">05x7-T-G4-1.051#20</strain>
    </source>
</reference>
<dbReference type="EnsemblMetazoa" id="G9012.1">
    <property type="protein sequence ID" value="G9012.1:cds"/>
    <property type="gene ID" value="G9012"/>
</dbReference>
<organism evidence="2 3">
    <name type="scientific">Magallana gigas</name>
    <name type="common">Pacific oyster</name>
    <name type="synonym">Crassostrea gigas</name>
    <dbReference type="NCBI Taxonomy" id="29159"/>
    <lineage>
        <taxon>Eukaryota</taxon>
        <taxon>Metazoa</taxon>
        <taxon>Spiralia</taxon>
        <taxon>Lophotrochozoa</taxon>
        <taxon>Mollusca</taxon>
        <taxon>Bivalvia</taxon>
        <taxon>Autobranchia</taxon>
        <taxon>Pteriomorphia</taxon>
        <taxon>Ostreida</taxon>
        <taxon>Ostreoidea</taxon>
        <taxon>Ostreidae</taxon>
        <taxon>Magallana</taxon>
    </lineage>
</organism>
<feature type="compositionally biased region" description="Low complexity" evidence="1">
    <location>
        <begin position="599"/>
        <end position="609"/>
    </location>
</feature>
<keyword evidence="3" id="KW-1185">Reference proteome</keyword>
<feature type="compositionally biased region" description="Basic and acidic residues" evidence="1">
    <location>
        <begin position="516"/>
        <end position="546"/>
    </location>
</feature>
<accession>A0A8W8P4I1</accession>
<feature type="region of interest" description="Disordered" evidence="1">
    <location>
        <begin position="593"/>
        <end position="617"/>
    </location>
</feature>